<accession>A0A6P0EQU2</accession>
<evidence type="ECO:0000313" key="4">
    <source>
        <dbReference type="Proteomes" id="UP000468828"/>
    </source>
</evidence>
<evidence type="ECO:0000313" key="3">
    <source>
        <dbReference type="EMBL" id="NEN50244.1"/>
    </source>
</evidence>
<dbReference type="EMBL" id="JAAGWB010000013">
    <property type="protein sequence ID" value="NEN50244.1"/>
    <property type="molecule type" value="Genomic_DNA"/>
</dbReference>
<dbReference type="Proteomes" id="UP000468828">
    <property type="component" value="Unassembled WGS sequence"/>
</dbReference>
<dbReference type="Gene3D" id="1.10.3210.10">
    <property type="entry name" value="Hypothetical protein af1432"/>
    <property type="match status" value="1"/>
</dbReference>
<gene>
    <name evidence="3" type="ORF">G3R41_04715</name>
    <name evidence="2" type="ORF">GCU67_04715</name>
</gene>
<dbReference type="NCBIfam" id="TIGR00277">
    <property type="entry name" value="HDIG"/>
    <property type="match status" value="1"/>
</dbReference>
<dbReference type="Pfam" id="PF01966">
    <property type="entry name" value="HD"/>
    <property type="match status" value="1"/>
</dbReference>
<dbReference type="EMBL" id="JAAGWH010000013">
    <property type="protein sequence ID" value="NEK93477.1"/>
    <property type="molecule type" value="Genomic_DNA"/>
</dbReference>
<name>A0A6P0EQU2_9ACTN</name>
<dbReference type="SUPFAM" id="SSF109604">
    <property type="entry name" value="HD-domain/PDEase-like"/>
    <property type="match status" value="1"/>
</dbReference>
<comment type="caution">
    <text evidence="2">The sequence shown here is derived from an EMBL/GenBank/DDBJ whole genome shotgun (WGS) entry which is preliminary data.</text>
</comment>
<evidence type="ECO:0000313" key="2">
    <source>
        <dbReference type="EMBL" id="NEK93477.1"/>
    </source>
</evidence>
<dbReference type="InterPro" id="IPR003607">
    <property type="entry name" value="HD/PDEase_dom"/>
</dbReference>
<dbReference type="Proteomes" id="UP000471152">
    <property type="component" value="Unassembled WGS sequence"/>
</dbReference>
<dbReference type="InterPro" id="IPR006674">
    <property type="entry name" value="HD_domain"/>
</dbReference>
<reference evidence="3 5" key="2">
    <citation type="submission" date="2020-02" db="EMBL/GenBank/DDBJ databases">
        <title>The WGS of Modestobacter muralis DSM 100205.</title>
        <authorList>
            <person name="Jiang Z."/>
        </authorList>
    </citation>
    <scope>NUCLEOTIDE SEQUENCE [LARGE SCALE GENOMIC DNA]</scope>
    <source>
        <strain evidence="3 5">DSM 100205</strain>
    </source>
</reference>
<protein>
    <submittedName>
        <fullName evidence="2">HDIG domain-containing protein</fullName>
    </submittedName>
</protein>
<organism evidence="2 4">
    <name type="scientific">Modestobacter muralis</name>
    <dbReference type="NCBI Taxonomy" id="1608614"/>
    <lineage>
        <taxon>Bacteria</taxon>
        <taxon>Bacillati</taxon>
        <taxon>Actinomycetota</taxon>
        <taxon>Actinomycetes</taxon>
        <taxon>Geodermatophilales</taxon>
        <taxon>Geodermatophilaceae</taxon>
        <taxon>Modestobacter</taxon>
    </lineage>
</organism>
<keyword evidence="4" id="KW-1185">Reference proteome</keyword>
<feature type="domain" description="HD" evidence="1">
    <location>
        <begin position="26"/>
        <end position="103"/>
    </location>
</feature>
<evidence type="ECO:0000313" key="5">
    <source>
        <dbReference type="Proteomes" id="UP000471152"/>
    </source>
</evidence>
<dbReference type="AlphaFoldDB" id="A0A6P0EQU2"/>
<reference evidence="2 4" key="1">
    <citation type="submission" date="2020-01" db="EMBL/GenBank/DDBJ databases">
        <title>the WGS Modestobacter muralis CPCC 204518.</title>
        <authorList>
            <person name="Jiang Z."/>
        </authorList>
    </citation>
    <scope>NUCLEOTIDE SEQUENCE [LARGE SCALE GENOMIC DNA]</scope>
    <source>
        <strain evidence="2 4">DSM 100205</strain>
    </source>
</reference>
<evidence type="ECO:0000259" key="1">
    <source>
        <dbReference type="Pfam" id="PF01966"/>
    </source>
</evidence>
<sequence>MGEWGMDTRAAQLLAERHLAESLPLRWQHSQMVAATAAEYAGGIGLDPAPVVAAAWLHDVGYAPALRDTGFHPVDGARFLRREGWPDQVVDLVAHHSCSRVEAGLRGLTSELAEFEDVPGTYRDVLWASDATTGPDGTRLDVKGRVCEVVERYGRGSLVGRCMLAIAPELEAAVKRVTRTP</sequence>
<dbReference type="InterPro" id="IPR006675">
    <property type="entry name" value="HDIG_dom"/>
</dbReference>
<dbReference type="CDD" id="cd00077">
    <property type="entry name" value="HDc"/>
    <property type="match status" value="1"/>
</dbReference>
<proteinExistence type="predicted"/>